<feature type="chain" id="PRO_5032778112" evidence="1">
    <location>
        <begin position="19"/>
        <end position="517"/>
    </location>
</feature>
<evidence type="ECO:0000313" key="3">
    <source>
        <dbReference type="EMBL" id="MBB1486107.1"/>
    </source>
</evidence>
<proteinExistence type="predicted"/>
<accession>A0A839INQ9</accession>
<dbReference type="SUPFAM" id="SSF53850">
    <property type="entry name" value="Periplasmic binding protein-like II"/>
    <property type="match status" value="1"/>
</dbReference>
<gene>
    <name evidence="3" type="primary">nikA</name>
    <name evidence="3" type="ORF">H4O21_05755</name>
</gene>
<feature type="domain" description="Solute-binding protein family 5" evidence="2">
    <location>
        <begin position="61"/>
        <end position="433"/>
    </location>
</feature>
<organism evidence="3 4">
    <name type="scientific">Oceanospirillum sediminis</name>
    <dbReference type="NCBI Taxonomy" id="2760088"/>
    <lineage>
        <taxon>Bacteria</taxon>
        <taxon>Pseudomonadati</taxon>
        <taxon>Pseudomonadota</taxon>
        <taxon>Gammaproteobacteria</taxon>
        <taxon>Oceanospirillales</taxon>
        <taxon>Oceanospirillaceae</taxon>
        <taxon>Oceanospirillum</taxon>
    </lineage>
</organism>
<dbReference type="GO" id="GO:0015833">
    <property type="term" value="P:peptide transport"/>
    <property type="evidence" value="ECO:0007669"/>
    <property type="project" value="TreeGrafter"/>
</dbReference>
<dbReference type="AlphaFoldDB" id="A0A839INQ9"/>
<keyword evidence="4" id="KW-1185">Reference proteome</keyword>
<dbReference type="GO" id="GO:0020037">
    <property type="term" value="F:heme binding"/>
    <property type="evidence" value="ECO:0007669"/>
    <property type="project" value="InterPro"/>
</dbReference>
<feature type="signal peptide" evidence="1">
    <location>
        <begin position="1"/>
        <end position="18"/>
    </location>
</feature>
<evidence type="ECO:0000259" key="2">
    <source>
        <dbReference type="Pfam" id="PF00496"/>
    </source>
</evidence>
<dbReference type="InterPro" id="IPR000914">
    <property type="entry name" value="SBP_5_dom"/>
</dbReference>
<dbReference type="Gene3D" id="3.10.105.10">
    <property type="entry name" value="Dipeptide-binding Protein, Domain 3"/>
    <property type="match status" value="1"/>
</dbReference>
<dbReference type="GO" id="GO:0043190">
    <property type="term" value="C:ATP-binding cassette (ABC) transporter complex"/>
    <property type="evidence" value="ECO:0007669"/>
    <property type="project" value="InterPro"/>
</dbReference>
<evidence type="ECO:0000313" key="4">
    <source>
        <dbReference type="Proteomes" id="UP000565262"/>
    </source>
</evidence>
<dbReference type="GO" id="GO:1904680">
    <property type="term" value="F:peptide transmembrane transporter activity"/>
    <property type="evidence" value="ECO:0007669"/>
    <property type="project" value="TreeGrafter"/>
</dbReference>
<dbReference type="GO" id="GO:0016151">
    <property type="term" value="F:nickel cation binding"/>
    <property type="evidence" value="ECO:0007669"/>
    <property type="project" value="InterPro"/>
</dbReference>
<dbReference type="RefSeq" id="WP_182807889.1">
    <property type="nucleotide sequence ID" value="NZ_JACJFM010000005.1"/>
</dbReference>
<keyword evidence="1" id="KW-0732">Signal</keyword>
<dbReference type="InterPro" id="IPR030678">
    <property type="entry name" value="Peptide/Ni-bd"/>
</dbReference>
<name>A0A839INQ9_9GAMM</name>
<reference evidence="3 4" key="1">
    <citation type="submission" date="2020-08" db="EMBL/GenBank/DDBJ databases">
        <title>Oceanospirillum sp. nov. isolated from marine sediment.</title>
        <authorList>
            <person name="Ji X."/>
        </authorList>
    </citation>
    <scope>NUCLEOTIDE SEQUENCE [LARGE SCALE GENOMIC DNA]</scope>
    <source>
        <strain evidence="3 4">D5</strain>
    </source>
</reference>
<dbReference type="CDD" id="cd08489">
    <property type="entry name" value="PBP2_NikA"/>
    <property type="match status" value="1"/>
</dbReference>
<dbReference type="Proteomes" id="UP000565262">
    <property type="component" value="Unassembled WGS sequence"/>
</dbReference>
<dbReference type="EMBL" id="JACJFM010000005">
    <property type="protein sequence ID" value="MBB1486107.1"/>
    <property type="molecule type" value="Genomic_DNA"/>
</dbReference>
<dbReference type="PANTHER" id="PTHR30290:SF37">
    <property type="entry name" value="NICKEL-BINDING PERIPLASMIC PROTEIN"/>
    <property type="match status" value="1"/>
</dbReference>
<dbReference type="InterPro" id="IPR039424">
    <property type="entry name" value="SBP_5"/>
</dbReference>
<dbReference type="Pfam" id="PF00496">
    <property type="entry name" value="SBP_bac_5"/>
    <property type="match status" value="1"/>
</dbReference>
<dbReference type="Gene3D" id="3.40.190.10">
    <property type="entry name" value="Periplasmic binding protein-like II"/>
    <property type="match status" value="1"/>
</dbReference>
<sequence>MRLLSLAFAAMISFPAWSANSINFSWSVNAGPLNPHQTNPNQMYAQAMVYEPLVRYARGGKVTPWLAEKWQISADGKQYTFFLREDVRFSNGEQFDAAAVKANFDQVLANIKKHSWLGLIKQLDRIEVVDQFVVRLHMKNAYYPTLQELTLVRPVRFMAPSAMPDEGHTGNGIKQPVGTGPWMRQESVLGQKDVFVRNPYYWGEKPAFEQVNVPVIPDPNARALAFESGTINLIYGFEGQISPDTFNRFRHDPRFSTDLSEPLSTRVLAMNTNQSPTRELAVRQAINHAVNREAIAQGIFYGTEEAAPSLFARNVPYADLDLPAYDYSLQKAAELLESAGWKVLKGDQYRQKNGQALNVELVYYGHDANQKAIAEVIQANLKQVGINIALAAEERSRFYKRQKNGEFDIIFNNTWGAPYDPHAFVSGMRTPSHADYEAQLGLKQKSDIDHWITQVLKSQDDSERQTLYSSILTTLHEQAVYLPVTYLRVPGVAKKELGPLKMGATVFDIPFESFKPE</sequence>
<dbReference type="InterPro" id="IPR011980">
    <property type="entry name" value="CntA-like"/>
</dbReference>
<evidence type="ECO:0000256" key="1">
    <source>
        <dbReference type="SAM" id="SignalP"/>
    </source>
</evidence>
<dbReference type="PANTHER" id="PTHR30290">
    <property type="entry name" value="PERIPLASMIC BINDING COMPONENT OF ABC TRANSPORTER"/>
    <property type="match status" value="1"/>
</dbReference>
<comment type="caution">
    <text evidence="3">The sequence shown here is derived from an EMBL/GenBank/DDBJ whole genome shotgun (WGS) entry which is preliminary data.</text>
</comment>
<protein>
    <submittedName>
        <fullName evidence="3">Nickel ABC transporter, nickel/metallophore periplasmic binding protein</fullName>
    </submittedName>
</protein>
<dbReference type="GO" id="GO:0015675">
    <property type="term" value="P:nickel cation transport"/>
    <property type="evidence" value="ECO:0007669"/>
    <property type="project" value="InterPro"/>
</dbReference>
<dbReference type="NCBIfam" id="TIGR02294">
    <property type="entry name" value="nickel_nikA"/>
    <property type="match status" value="1"/>
</dbReference>
<dbReference type="PIRSF" id="PIRSF002741">
    <property type="entry name" value="MppA"/>
    <property type="match status" value="1"/>
</dbReference>
<dbReference type="GO" id="GO:0030288">
    <property type="term" value="C:outer membrane-bounded periplasmic space"/>
    <property type="evidence" value="ECO:0007669"/>
    <property type="project" value="TreeGrafter"/>
</dbReference>